<dbReference type="Gene3D" id="3.40.190.10">
    <property type="entry name" value="Periplasmic binding protein-like II"/>
    <property type="match status" value="1"/>
</dbReference>
<accession>A0A975AYQ9</accession>
<sequence length="138" mass="16149">MKKTTLYLFSIFLFISINLYADEYAVVANKNMKELSHGEIKAIFLKKIAFINDVQVVPINLKSPNALRDSFEKNILKMSRPRLKSYWTKQHYQGHRPPMIMNSQKSIKAFINKVDGAISYMDVKNIDESLKVLYRWSE</sequence>
<dbReference type="AlphaFoldDB" id="A0A975AYQ9"/>
<dbReference type="Proteomes" id="UP000671852">
    <property type="component" value="Chromosome"/>
</dbReference>
<protein>
    <recommendedName>
        <fullName evidence="3">Phosphate ABC transporter substrate-binding protein</fullName>
    </recommendedName>
</protein>
<dbReference type="KEGG" id="saqt:GJV85_02220"/>
<dbReference type="EMBL" id="CP046072">
    <property type="protein sequence ID" value="QSZ40978.1"/>
    <property type="molecule type" value="Genomic_DNA"/>
</dbReference>
<name>A0A975AYQ9_9BACT</name>
<gene>
    <name evidence="1" type="ORF">GJV85_02220</name>
</gene>
<evidence type="ECO:0000313" key="2">
    <source>
        <dbReference type="Proteomes" id="UP000671852"/>
    </source>
</evidence>
<reference evidence="1" key="2">
    <citation type="submission" date="2021-04" db="EMBL/GenBank/DDBJ databases">
        <title>Isolation and characterization of a novel species of the genus Sulfurimonas.</title>
        <authorList>
            <person name="Fukui M."/>
        </authorList>
    </citation>
    <scope>NUCLEOTIDE SEQUENCE</scope>
    <source>
        <strain evidence="1">H1576</strain>
    </source>
</reference>
<reference evidence="1" key="1">
    <citation type="submission" date="2019-11" db="EMBL/GenBank/DDBJ databases">
        <authorList>
            <person name="Kojima H."/>
        </authorList>
    </citation>
    <scope>NUCLEOTIDE SEQUENCE</scope>
    <source>
        <strain evidence="1">H1576</strain>
    </source>
</reference>
<evidence type="ECO:0008006" key="3">
    <source>
        <dbReference type="Google" id="ProtNLM"/>
    </source>
</evidence>
<dbReference type="SUPFAM" id="SSF53850">
    <property type="entry name" value="Periplasmic binding protein-like II"/>
    <property type="match status" value="1"/>
</dbReference>
<keyword evidence="2" id="KW-1185">Reference proteome</keyword>
<proteinExistence type="predicted"/>
<evidence type="ECO:0000313" key="1">
    <source>
        <dbReference type="EMBL" id="QSZ40978.1"/>
    </source>
</evidence>
<dbReference type="RefSeq" id="WP_207562251.1">
    <property type="nucleotide sequence ID" value="NZ_CP046072.1"/>
</dbReference>
<organism evidence="1 2">
    <name type="scientific">Sulfurimonas aquatica</name>
    <dbReference type="NCBI Taxonomy" id="2672570"/>
    <lineage>
        <taxon>Bacteria</taxon>
        <taxon>Pseudomonadati</taxon>
        <taxon>Campylobacterota</taxon>
        <taxon>Epsilonproteobacteria</taxon>
        <taxon>Campylobacterales</taxon>
        <taxon>Sulfurimonadaceae</taxon>
        <taxon>Sulfurimonas</taxon>
    </lineage>
</organism>